<keyword evidence="5" id="KW-1185">Reference proteome</keyword>
<dbReference type="STRING" id="436010.A0A166T4Q1"/>
<keyword evidence="2" id="KW-0472">Membrane</keyword>
<dbReference type="Proteomes" id="UP000076532">
    <property type="component" value="Unassembled WGS sequence"/>
</dbReference>
<sequence length="432" mass="46565">MLFLRACILSLTTLSLTISTTIAAGNTTCATDSLDWYTNAVGETPCMTYQRLRQICNSAYEVQSVYNPPNPELADSCTDQLSGCCCNSVSYSLMMLCLNCQQGTGSGVGQDFGIDGPDGLYDVYLDGCAPVANSTLPTDIQAAVCNDKIKIEDDLYSIFPGDGDWYYMITRETIQKDQQAYWNNTFTQCPFSVVDNSTHPTVTPSAATTGSTPTGTMLAMQNQTSPSRPWNYLSGGAIAGIVIGSVAPLALVVAFTIWYFGYRKKDEWNYADVQLQPFLLEPSTQERPTSYHPAPLTPGLGSGSVPSTPSFAAPYTDVAPPVQPVRSSTALTTQSYISELPYPGTSSYIPHLPYPGPVPSVPRAPIRSSTVQTYDTYVTYPELASPTQDGPPSSTERSSTSERHADAGVLLARSQSGRLPPAYGEQKNPGQR</sequence>
<feature type="region of interest" description="Disordered" evidence="1">
    <location>
        <begin position="284"/>
        <end position="308"/>
    </location>
</feature>
<feature type="region of interest" description="Disordered" evidence="1">
    <location>
        <begin position="381"/>
        <end position="432"/>
    </location>
</feature>
<keyword evidence="2" id="KW-0812">Transmembrane</keyword>
<dbReference type="EMBL" id="KV417495">
    <property type="protein sequence ID" value="KZP30183.1"/>
    <property type="molecule type" value="Genomic_DNA"/>
</dbReference>
<reference evidence="4 5" key="1">
    <citation type="journal article" date="2016" name="Mol. Biol. Evol.">
        <title>Comparative Genomics of Early-Diverging Mushroom-Forming Fungi Provides Insights into the Origins of Lignocellulose Decay Capabilities.</title>
        <authorList>
            <person name="Nagy L.G."/>
            <person name="Riley R."/>
            <person name="Tritt A."/>
            <person name="Adam C."/>
            <person name="Daum C."/>
            <person name="Floudas D."/>
            <person name="Sun H."/>
            <person name="Yadav J.S."/>
            <person name="Pangilinan J."/>
            <person name="Larsson K.H."/>
            <person name="Matsuura K."/>
            <person name="Barry K."/>
            <person name="Labutti K."/>
            <person name="Kuo R."/>
            <person name="Ohm R.A."/>
            <person name="Bhattacharya S.S."/>
            <person name="Shirouzu T."/>
            <person name="Yoshinaga Y."/>
            <person name="Martin F.M."/>
            <person name="Grigoriev I.V."/>
            <person name="Hibbett D.S."/>
        </authorList>
    </citation>
    <scope>NUCLEOTIDE SEQUENCE [LARGE SCALE GENOMIC DNA]</scope>
    <source>
        <strain evidence="4 5">CBS 109695</strain>
    </source>
</reference>
<organism evidence="4 5">
    <name type="scientific">Athelia psychrophila</name>
    <dbReference type="NCBI Taxonomy" id="1759441"/>
    <lineage>
        <taxon>Eukaryota</taxon>
        <taxon>Fungi</taxon>
        <taxon>Dikarya</taxon>
        <taxon>Basidiomycota</taxon>
        <taxon>Agaricomycotina</taxon>
        <taxon>Agaricomycetes</taxon>
        <taxon>Agaricomycetidae</taxon>
        <taxon>Atheliales</taxon>
        <taxon>Atheliaceae</taxon>
        <taxon>Athelia</taxon>
    </lineage>
</organism>
<dbReference type="OrthoDB" id="2757214at2759"/>
<proteinExistence type="predicted"/>
<name>A0A166T4Q1_9AGAM</name>
<dbReference type="AlphaFoldDB" id="A0A166T4Q1"/>
<feature type="transmembrane region" description="Helical" evidence="2">
    <location>
        <begin position="232"/>
        <end position="260"/>
    </location>
</feature>
<gene>
    <name evidence="4" type="ORF">FIBSPDRAFT_146149</name>
</gene>
<protein>
    <recommendedName>
        <fullName evidence="6">Mid2 domain-containing protein</fullName>
    </recommendedName>
</protein>
<evidence type="ECO:0008006" key="6">
    <source>
        <dbReference type="Google" id="ProtNLM"/>
    </source>
</evidence>
<accession>A0A166T4Q1</accession>
<evidence type="ECO:0000313" key="5">
    <source>
        <dbReference type="Proteomes" id="UP000076532"/>
    </source>
</evidence>
<keyword evidence="3" id="KW-0732">Signal</keyword>
<feature type="signal peptide" evidence="3">
    <location>
        <begin position="1"/>
        <end position="23"/>
    </location>
</feature>
<evidence type="ECO:0000256" key="2">
    <source>
        <dbReference type="SAM" id="Phobius"/>
    </source>
</evidence>
<feature type="chain" id="PRO_5007879881" description="Mid2 domain-containing protein" evidence="3">
    <location>
        <begin position="24"/>
        <end position="432"/>
    </location>
</feature>
<evidence type="ECO:0000256" key="1">
    <source>
        <dbReference type="SAM" id="MobiDB-lite"/>
    </source>
</evidence>
<evidence type="ECO:0000313" key="4">
    <source>
        <dbReference type="EMBL" id="KZP30183.1"/>
    </source>
</evidence>
<keyword evidence="2" id="KW-1133">Transmembrane helix</keyword>
<evidence type="ECO:0000256" key="3">
    <source>
        <dbReference type="SAM" id="SignalP"/>
    </source>
</evidence>